<name>A0A382E6F2_9ZZZZ</name>
<dbReference type="InterPro" id="IPR005632">
    <property type="entry name" value="Chaperone_Skp"/>
</dbReference>
<accession>A0A382E6F2</accession>
<sequence length="171" mass="20143">MRILNYIFLFFFLAGSNAWAMEIGVVDLNRALNESEAGIRSKNVLETKGRQKQQEFKLEEEELRQLVEELRSNPLLTPKAKEQKQKQLQQGQEALRRKVQQFEQQLRGEERRFTEEIFRELKSAIRAVSIREKFDLVLEKNAAQVILFMKEETTDLTQKVIDHYNSLKASK</sequence>
<protein>
    <recommendedName>
        <fullName evidence="5">OmpH family outer membrane protein</fullName>
    </recommendedName>
</protein>
<evidence type="ECO:0000313" key="4">
    <source>
        <dbReference type="EMBL" id="SVB46220.1"/>
    </source>
</evidence>
<evidence type="ECO:0008006" key="5">
    <source>
        <dbReference type="Google" id="ProtNLM"/>
    </source>
</evidence>
<dbReference type="Pfam" id="PF03938">
    <property type="entry name" value="OmpH"/>
    <property type="match status" value="1"/>
</dbReference>
<dbReference type="GO" id="GO:0005829">
    <property type="term" value="C:cytosol"/>
    <property type="evidence" value="ECO:0007669"/>
    <property type="project" value="TreeGrafter"/>
</dbReference>
<gene>
    <name evidence="4" type="ORF">METZ01_LOCUS199074</name>
</gene>
<evidence type="ECO:0000256" key="2">
    <source>
        <dbReference type="ARBA" id="ARBA00022729"/>
    </source>
</evidence>
<reference evidence="4" key="1">
    <citation type="submission" date="2018-05" db="EMBL/GenBank/DDBJ databases">
        <authorList>
            <person name="Lanie J.A."/>
            <person name="Ng W.-L."/>
            <person name="Kazmierczak K.M."/>
            <person name="Andrzejewski T.M."/>
            <person name="Davidsen T.M."/>
            <person name="Wayne K.J."/>
            <person name="Tettelin H."/>
            <person name="Glass J.I."/>
            <person name="Rusch D."/>
            <person name="Podicherti R."/>
            <person name="Tsui H.-C.T."/>
            <person name="Winkler M.E."/>
        </authorList>
    </citation>
    <scope>NUCLEOTIDE SEQUENCE</scope>
</reference>
<dbReference type="PANTHER" id="PTHR35089">
    <property type="entry name" value="CHAPERONE PROTEIN SKP"/>
    <property type="match status" value="1"/>
</dbReference>
<evidence type="ECO:0000256" key="1">
    <source>
        <dbReference type="ARBA" id="ARBA00009091"/>
    </source>
</evidence>
<dbReference type="GO" id="GO:0050821">
    <property type="term" value="P:protein stabilization"/>
    <property type="evidence" value="ECO:0007669"/>
    <property type="project" value="TreeGrafter"/>
</dbReference>
<dbReference type="EMBL" id="UINC01042926">
    <property type="protein sequence ID" value="SVB46220.1"/>
    <property type="molecule type" value="Genomic_DNA"/>
</dbReference>
<dbReference type="SUPFAM" id="SSF111384">
    <property type="entry name" value="OmpH-like"/>
    <property type="match status" value="1"/>
</dbReference>
<keyword evidence="2" id="KW-0732">Signal</keyword>
<dbReference type="SMART" id="SM00935">
    <property type="entry name" value="OmpH"/>
    <property type="match status" value="1"/>
</dbReference>
<feature type="coiled-coil region" evidence="3">
    <location>
        <begin position="49"/>
        <end position="112"/>
    </location>
</feature>
<dbReference type="PANTHER" id="PTHR35089:SF1">
    <property type="entry name" value="CHAPERONE PROTEIN SKP"/>
    <property type="match status" value="1"/>
</dbReference>
<keyword evidence="3" id="KW-0175">Coiled coil</keyword>
<dbReference type="Gene3D" id="3.30.910.20">
    <property type="entry name" value="Skp domain"/>
    <property type="match status" value="1"/>
</dbReference>
<dbReference type="AlphaFoldDB" id="A0A382E6F2"/>
<dbReference type="GO" id="GO:0051082">
    <property type="term" value="F:unfolded protein binding"/>
    <property type="evidence" value="ECO:0007669"/>
    <property type="project" value="InterPro"/>
</dbReference>
<organism evidence="4">
    <name type="scientific">marine metagenome</name>
    <dbReference type="NCBI Taxonomy" id="408172"/>
    <lineage>
        <taxon>unclassified sequences</taxon>
        <taxon>metagenomes</taxon>
        <taxon>ecological metagenomes</taxon>
    </lineage>
</organism>
<comment type="similarity">
    <text evidence="1">Belongs to the Skp family.</text>
</comment>
<dbReference type="InterPro" id="IPR024930">
    <property type="entry name" value="Skp_dom_sf"/>
</dbReference>
<evidence type="ECO:0000256" key="3">
    <source>
        <dbReference type="SAM" id="Coils"/>
    </source>
</evidence>
<proteinExistence type="inferred from homology"/>